<dbReference type="EMBL" id="FOVI01000004">
    <property type="protein sequence ID" value="SFN34710.1"/>
    <property type="molecule type" value="Genomic_DNA"/>
</dbReference>
<dbReference type="STRING" id="913024.SAMN05421741_10475"/>
<evidence type="ECO:0000313" key="2">
    <source>
        <dbReference type="Proteomes" id="UP000199036"/>
    </source>
</evidence>
<dbReference type="Proteomes" id="UP000199036">
    <property type="component" value="Unassembled WGS sequence"/>
</dbReference>
<sequence length="355" mass="40316">MNKNLKLITLILLLILNFSCVEKKSTGKQIEKPELVSTSKTDTLKFTSGIRAIFQDSKGNYWLGSHNEGVSFYNGKSFEYFTTNEGLADNQIRSIQEDKHGKIFIGTAKGVTVYDKGTFTNYFPNMNQAKDDWNKTDGDLWFYAGEEDGINRYDGEQMNYLIFPKPKNENPDNSYGVTDISKDTNGKVWIATYAALFSYDGKTVNIFDDEKLNLKNGELLHIRSVFADSKGRIWIGNNGIGVLLMEGNSVINFSEKHHLIHPTSTKRGDKSESGTLEHVFAIEEDAEGNIWFGDRDTGAWKYDGKTLTNYPINEKLSNPMIWAIYKDKQNNLLFGLAKGGVYKFNGKEIERFRFN</sequence>
<keyword evidence="2" id="KW-1185">Reference proteome</keyword>
<dbReference type="Pfam" id="PF07494">
    <property type="entry name" value="Reg_prop"/>
    <property type="match status" value="3"/>
</dbReference>
<reference evidence="2" key="1">
    <citation type="submission" date="2016-10" db="EMBL/GenBank/DDBJ databases">
        <authorList>
            <person name="Varghese N."/>
            <person name="Submissions S."/>
        </authorList>
    </citation>
    <scope>NUCLEOTIDE SEQUENCE [LARGE SCALE GENOMIC DNA]</scope>
    <source>
        <strain evidence="2">DS-12</strain>
    </source>
</reference>
<organism evidence="1 2">
    <name type="scientific">Paenimyroides ummariense</name>
    <dbReference type="NCBI Taxonomy" id="913024"/>
    <lineage>
        <taxon>Bacteria</taxon>
        <taxon>Pseudomonadati</taxon>
        <taxon>Bacteroidota</taxon>
        <taxon>Flavobacteriia</taxon>
        <taxon>Flavobacteriales</taxon>
        <taxon>Flavobacteriaceae</taxon>
        <taxon>Paenimyroides</taxon>
    </lineage>
</organism>
<accession>A0A1I4YAW2</accession>
<evidence type="ECO:0000313" key="1">
    <source>
        <dbReference type="EMBL" id="SFN34710.1"/>
    </source>
</evidence>
<name>A0A1I4YAW2_9FLAO</name>
<dbReference type="InterPro" id="IPR011110">
    <property type="entry name" value="Reg_prop"/>
</dbReference>
<dbReference type="InterPro" id="IPR015943">
    <property type="entry name" value="WD40/YVTN_repeat-like_dom_sf"/>
</dbReference>
<protein>
    <submittedName>
        <fullName evidence="1">Two component regulator propeller</fullName>
    </submittedName>
</protein>
<gene>
    <name evidence="1" type="ORF">SAMN05421741_10475</name>
</gene>
<proteinExistence type="predicted"/>
<dbReference type="RefSeq" id="WP_091519713.1">
    <property type="nucleotide sequence ID" value="NZ_FOVI01000004.1"/>
</dbReference>
<dbReference type="AlphaFoldDB" id="A0A1I4YAW2"/>
<dbReference type="SUPFAM" id="SSF63829">
    <property type="entry name" value="Calcium-dependent phosphotriesterase"/>
    <property type="match status" value="2"/>
</dbReference>
<dbReference type="Gene3D" id="2.130.10.10">
    <property type="entry name" value="YVTN repeat-like/Quinoprotein amine dehydrogenase"/>
    <property type="match status" value="3"/>
</dbReference>
<dbReference type="OrthoDB" id="799853at2"/>